<dbReference type="PROSITE" id="PS51450">
    <property type="entry name" value="LRR"/>
    <property type="match status" value="4"/>
</dbReference>
<dbReference type="InterPro" id="IPR032675">
    <property type="entry name" value="LRR_dom_sf"/>
</dbReference>
<reference evidence="18" key="2">
    <citation type="submission" date="2009-11" db="EMBL/GenBank/DDBJ databases">
        <title>The Genome Sequence of Allomyces macrogynus strain ATCC 38327.</title>
        <authorList>
            <consortium name="The Broad Institute Genome Sequencing Platform"/>
            <person name="Russ C."/>
            <person name="Cuomo C."/>
            <person name="Shea T."/>
            <person name="Young S.K."/>
            <person name="Zeng Q."/>
            <person name="Koehrsen M."/>
            <person name="Haas B."/>
            <person name="Borodovsky M."/>
            <person name="Guigo R."/>
            <person name="Alvarado L."/>
            <person name="Berlin A."/>
            <person name="Borenstein D."/>
            <person name="Chen Z."/>
            <person name="Engels R."/>
            <person name="Freedman E."/>
            <person name="Gellesch M."/>
            <person name="Goldberg J."/>
            <person name="Griggs A."/>
            <person name="Gujja S."/>
            <person name="Heiman D."/>
            <person name="Hepburn T."/>
            <person name="Howarth C."/>
            <person name="Jen D."/>
            <person name="Larson L."/>
            <person name="Lewis B."/>
            <person name="Mehta T."/>
            <person name="Park D."/>
            <person name="Pearson M."/>
            <person name="Roberts A."/>
            <person name="Saif S."/>
            <person name="Shenoy N."/>
            <person name="Sisk P."/>
            <person name="Stolte C."/>
            <person name="Sykes S."/>
            <person name="Walk T."/>
            <person name="White J."/>
            <person name="Yandava C."/>
            <person name="Burger G."/>
            <person name="Gray M.W."/>
            <person name="Holland P.W.H."/>
            <person name="King N."/>
            <person name="Lang F.B.F."/>
            <person name="Roger A.J."/>
            <person name="Ruiz-Trillo I."/>
            <person name="Lander E."/>
            <person name="Nusbaum C."/>
        </authorList>
    </citation>
    <scope>NUCLEOTIDE SEQUENCE [LARGE SCALE GENOMIC DNA]</scope>
    <source>
        <strain evidence="18">ATCC 38327</strain>
    </source>
</reference>
<dbReference type="GO" id="GO:0005737">
    <property type="term" value="C:cytoplasm"/>
    <property type="evidence" value="ECO:0007669"/>
    <property type="project" value="TreeGrafter"/>
</dbReference>
<evidence type="ECO:0000256" key="1">
    <source>
        <dbReference type="ARBA" id="ARBA00001593"/>
    </source>
</evidence>
<evidence type="ECO:0000256" key="3">
    <source>
        <dbReference type="ARBA" id="ARBA00012201"/>
    </source>
</evidence>
<evidence type="ECO:0000256" key="2">
    <source>
        <dbReference type="ARBA" id="ARBA00005381"/>
    </source>
</evidence>
<feature type="domain" description="PPM-type phosphatase" evidence="16">
    <location>
        <begin position="871"/>
        <end position="1177"/>
    </location>
</feature>
<evidence type="ECO:0000313" key="17">
    <source>
        <dbReference type="EMBL" id="KNE65218.1"/>
    </source>
</evidence>
<evidence type="ECO:0000259" key="14">
    <source>
        <dbReference type="PROSITE" id="PS50125"/>
    </source>
</evidence>
<reference evidence="17 18" key="1">
    <citation type="submission" date="2009-11" db="EMBL/GenBank/DDBJ databases">
        <title>Annotation of Allomyces macrogynus ATCC 38327.</title>
        <authorList>
            <consortium name="The Broad Institute Genome Sequencing Platform"/>
            <person name="Russ C."/>
            <person name="Cuomo C."/>
            <person name="Burger G."/>
            <person name="Gray M.W."/>
            <person name="Holland P.W.H."/>
            <person name="King N."/>
            <person name="Lang F.B.F."/>
            <person name="Roger A.J."/>
            <person name="Ruiz-Trillo I."/>
            <person name="Young S.K."/>
            <person name="Zeng Q."/>
            <person name="Gargeya S."/>
            <person name="Fitzgerald M."/>
            <person name="Haas B."/>
            <person name="Abouelleil A."/>
            <person name="Alvarado L."/>
            <person name="Arachchi H.M."/>
            <person name="Berlin A."/>
            <person name="Chapman S.B."/>
            <person name="Gearin G."/>
            <person name="Goldberg J."/>
            <person name="Griggs A."/>
            <person name="Gujja S."/>
            <person name="Hansen M."/>
            <person name="Heiman D."/>
            <person name="Howarth C."/>
            <person name="Larimer J."/>
            <person name="Lui A."/>
            <person name="MacDonald P.J.P."/>
            <person name="McCowen C."/>
            <person name="Montmayeur A."/>
            <person name="Murphy C."/>
            <person name="Neiman D."/>
            <person name="Pearson M."/>
            <person name="Priest M."/>
            <person name="Roberts A."/>
            <person name="Saif S."/>
            <person name="Shea T."/>
            <person name="Sisk P."/>
            <person name="Stolte C."/>
            <person name="Sykes S."/>
            <person name="Wortman J."/>
            <person name="Nusbaum C."/>
            <person name="Birren B."/>
        </authorList>
    </citation>
    <scope>NUCLEOTIDE SEQUENCE [LARGE SCALE GENOMIC DNA]</scope>
    <source>
        <strain evidence="17 18">ATCC 38327</strain>
    </source>
</reference>
<dbReference type="SMART" id="SM00332">
    <property type="entry name" value="PP2Cc"/>
    <property type="match status" value="1"/>
</dbReference>
<dbReference type="CDD" id="cd07302">
    <property type="entry name" value="CHD"/>
    <property type="match status" value="1"/>
</dbReference>
<dbReference type="PANTHER" id="PTHR48051:SF1">
    <property type="entry name" value="RAS SUPPRESSOR PROTEIN 1"/>
    <property type="match status" value="1"/>
</dbReference>
<comment type="similarity">
    <text evidence="2">Belongs to the adenylyl cyclase class-3 family.</text>
</comment>
<comment type="catalytic activity">
    <reaction evidence="1">
        <text>ATP = 3',5'-cyclic AMP + diphosphate</text>
        <dbReference type="Rhea" id="RHEA:15389"/>
        <dbReference type="ChEBI" id="CHEBI:30616"/>
        <dbReference type="ChEBI" id="CHEBI:33019"/>
        <dbReference type="ChEBI" id="CHEBI:58165"/>
        <dbReference type="EC" id="4.6.1.1"/>
    </reaction>
</comment>
<dbReference type="Pfam" id="PF00211">
    <property type="entry name" value="Guanylate_cyc"/>
    <property type="match status" value="1"/>
</dbReference>
<accession>A0A0L0SRM9</accession>
<dbReference type="Pfam" id="PF00481">
    <property type="entry name" value="PP2C"/>
    <property type="match status" value="1"/>
</dbReference>
<feature type="region of interest" description="Disordered" evidence="13">
    <location>
        <begin position="1"/>
        <end position="166"/>
    </location>
</feature>
<dbReference type="PROSITE" id="PS50200">
    <property type="entry name" value="RA"/>
    <property type="match status" value="1"/>
</dbReference>
<dbReference type="GO" id="GO:0046872">
    <property type="term" value="F:metal ion binding"/>
    <property type="evidence" value="ECO:0007669"/>
    <property type="project" value="UniProtKB-KW"/>
</dbReference>
<dbReference type="InterPro" id="IPR003591">
    <property type="entry name" value="Leu-rich_rpt_typical-subtyp"/>
</dbReference>
<evidence type="ECO:0000256" key="13">
    <source>
        <dbReference type="SAM" id="MobiDB-lite"/>
    </source>
</evidence>
<evidence type="ECO:0000256" key="10">
    <source>
        <dbReference type="ARBA" id="ARBA00023239"/>
    </source>
</evidence>
<dbReference type="SMART" id="SM00364">
    <property type="entry name" value="LRR_BAC"/>
    <property type="match status" value="11"/>
</dbReference>
<evidence type="ECO:0000256" key="12">
    <source>
        <dbReference type="ARBA" id="ARBA00032637"/>
    </source>
</evidence>
<evidence type="ECO:0000256" key="8">
    <source>
        <dbReference type="ARBA" id="ARBA00022842"/>
    </source>
</evidence>
<dbReference type="SMART" id="SM00365">
    <property type="entry name" value="LRR_SD22"/>
    <property type="match status" value="3"/>
</dbReference>
<dbReference type="SUPFAM" id="SSF81606">
    <property type="entry name" value="PP2C-like"/>
    <property type="match status" value="1"/>
</dbReference>
<feature type="domain" description="Ras-associating" evidence="15">
    <location>
        <begin position="176"/>
        <end position="273"/>
    </location>
</feature>
<keyword evidence="5" id="KW-0433">Leucine-rich repeat</keyword>
<keyword evidence="10" id="KW-0456">Lyase</keyword>
<dbReference type="CDD" id="cd17214">
    <property type="entry name" value="RA_CYR1_like"/>
    <property type="match status" value="1"/>
</dbReference>
<dbReference type="Proteomes" id="UP000054350">
    <property type="component" value="Unassembled WGS sequence"/>
</dbReference>
<dbReference type="Pfam" id="PF23010">
    <property type="entry name" value="RA_3"/>
    <property type="match status" value="1"/>
</dbReference>
<evidence type="ECO:0000256" key="4">
    <source>
        <dbReference type="ARBA" id="ARBA00021420"/>
    </source>
</evidence>
<keyword evidence="9" id="KW-0115">cAMP biosynthesis</keyword>
<dbReference type="OMA" id="QQVGYEE"/>
<dbReference type="OrthoDB" id="2021138at2759"/>
<proteinExistence type="inferred from homology"/>
<evidence type="ECO:0000256" key="9">
    <source>
        <dbReference type="ARBA" id="ARBA00022998"/>
    </source>
</evidence>
<dbReference type="InterPro" id="IPR029787">
    <property type="entry name" value="Nucleotide_cyclase"/>
</dbReference>
<dbReference type="SMART" id="SM00044">
    <property type="entry name" value="CYCc"/>
    <property type="match status" value="1"/>
</dbReference>
<dbReference type="PROSITE" id="PS51746">
    <property type="entry name" value="PPM_2"/>
    <property type="match status" value="1"/>
</dbReference>
<evidence type="ECO:0000256" key="7">
    <source>
        <dbReference type="ARBA" id="ARBA00022737"/>
    </source>
</evidence>
<keyword evidence="6" id="KW-0479">Metal-binding</keyword>
<dbReference type="InterPro" id="IPR001054">
    <property type="entry name" value="A/G_cyclase"/>
</dbReference>
<dbReference type="SUPFAM" id="SSF52058">
    <property type="entry name" value="L domain-like"/>
    <property type="match status" value="2"/>
</dbReference>
<dbReference type="CDD" id="cd00143">
    <property type="entry name" value="PP2Cc"/>
    <property type="match status" value="1"/>
</dbReference>
<gene>
    <name evidence="17" type="ORF">AMAG_10866</name>
</gene>
<evidence type="ECO:0000259" key="16">
    <source>
        <dbReference type="PROSITE" id="PS51746"/>
    </source>
</evidence>
<evidence type="ECO:0000256" key="6">
    <source>
        <dbReference type="ARBA" id="ARBA00022723"/>
    </source>
</evidence>
<keyword evidence="7" id="KW-0677">Repeat</keyword>
<dbReference type="PROSITE" id="PS50125">
    <property type="entry name" value="GUANYLATE_CYCLASE_2"/>
    <property type="match status" value="1"/>
</dbReference>
<feature type="region of interest" description="Disordered" evidence="13">
    <location>
        <begin position="1418"/>
        <end position="1460"/>
    </location>
</feature>
<feature type="compositionally biased region" description="Basic and acidic residues" evidence="13">
    <location>
        <begin position="93"/>
        <end position="102"/>
    </location>
</feature>
<feature type="compositionally biased region" description="Low complexity" evidence="13">
    <location>
        <begin position="1"/>
        <end position="13"/>
    </location>
</feature>
<dbReference type="InterPro" id="IPR050216">
    <property type="entry name" value="LRR_domain-containing"/>
</dbReference>
<dbReference type="SUPFAM" id="SSF55073">
    <property type="entry name" value="Nucleotide cyclase"/>
    <property type="match status" value="1"/>
</dbReference>
<dbReference type="InterPro" id="IPR036457">
    <property type="entry name" value="PPM-type-like_dom_sf"/>
</dbReference>
<evidence type="ECO:0000256" key="11">
    <source>
        <dbReference type="ARBA" id="ARBA00032597"/>
    </source>
</evidence>
<dbReference type="VEuPathDB" id="FungiDB:AMAG_10866"/>
<feature type="compositionally biased region" description="Pro residues" evidence="13">
    <location>
        <begin position="1685"/>
        <end position="1696"/>
    </location>
</feature>
<feature type="region of interest" description="Disordered" evidence="13">
    <location>
        <begin position="1521"/>
        <end position="1548"/>
    </location>
</feature>
<feature type="region of interest" description="Disordered" evidence="13">
    <location>
        <begin position="1677"/>
        <end position="1696"/>
    </location>
</feature>
<dbReference type="Gene3D" id="3.30.70.1230">
    <property type="entry name" value="Nucleotide cyclase"/>
    <property type="match status" value="1"/>
</dbReference>
<dbReference type="Gene3D" id="3.60.40.10">
    <property type="entry name" value="PPM-type phosphatase domain"/>
    <property type="match status" value="1"/>
</dbReference>
<dbReference type="GO" id="GO:0035556">
    <property type="term" value="P:intracellular signal transduction"/>
    <property type="evidence" value="ECO:0007669"/>
    <property type="project" value="InterPro"/>
</dbReference>
<keyword evidence="8" id="KW-0460">Magnesium</keyword>
<dbReference type="EMBL" id="GG745346">
    <property type="protein sequence ID" value="KNE65218.1"/>
    <property type="molecule type" value="Genomic_DNA"/>
</dbReference>
<dbReference type="InterPro" id="IPR001611">
    <property type="entry name" value="Leu-rich_rpt"/>
</dbReference>
<sequence>MLAARPSIASSSRGGSGRSFDQGPVQSSSPDLFAYPPDHRAVTPPGNHAATLATARSSYDFPGTSSPTFAPESKDHRRFIRNLVPSFFTRKRSGGEKGRNDSRGGSPLGSDRLRPSVSDSTGLKPGHSGVLITSLDQLEPYPPRKPSVSPLRTTPSRRREASAGGDQPNVEYIRFRVYRRNGTFATLATPITATTQFITDLLARRFFIEDPARCRFMLEQRMVERTLKPHEQPLLLQRRLLHMAGYNDIQAIDAHGRETTSYLCRFIFDRPLPEPDLLDGLASVQYVDLRGRNLTRIPASLATPAAAYCIQSLDLSENVDLVLPPEFLQACTALKELRLSGTELTAVPEAIAFATGLEHLDLSNNRIRQVDALTLTLLPRLKSLSLKGNRLQTLPDDMVFTSRINTLDLSSNQLTDIPLPVAGMVHLVDLDLSFNRIQDVLNVRALAQLERLILLGNELQQLPESFTRLARLIELDLRENQLVDISPVANLPRLQALHVDHNQLSSVHGCAAALHLSIARNPLTTFEPRVPSTMTVLNLTRAKLTALPADMAQVSGLERIVLDHNQLSQITLDWSRLTHLRELRVACNCLQTLPDGLAQCPKLELIDVHANNLRQLPGDLWSCGTLTVLNISSNLLATVTPPPAGAGSHTMPLSRCLHYLLAADNRLTDTALVSLMYLPELRVVNLACNRLLELPDEFFLHCAKIEQLILSGNQVAALPDTVGALKQLRILALSNNKLVSVPAEVGKLGKLMAFDVGNNNLKFNVSNWPYDWNWNWNRELRFLGLSGNRRLEIKALTTDPTTAAAQQRDLASFDALTKLRVLGLMDVTLRSDVPAETPHRRVRTAISEVGFVSYGIADVITADPQPLVCRDLAVARARGFHDQDEYLFALFDSTSGASELLVKHLTDRFYPALAEDLVRAQDVGVALRTTFLRLNHEFGANIAPGGGSGVGGTMSGSGAASSPSSASMGMLPSAVDTGSPQSATTLVDPTAKLRQAYVGCNGVVAYLLGLKLYIANVGTSAAIVCRGGQASVVSTLHTAMNPRERYRVLGQMADTAAAAADTAQGGAMWLDKDGKVQGSVDATRQFGCYALMPLVNALPSLYEMDIGDSDEFVILLTRSVLDRVAPQTAVDIVRQHMADPMLAAERLRDIASGYATPNTSVADAAPPGGGAIVVIALRSLYRKTTRRTMTMSRTFARRALGVTSRGAQATRRYIPPIPVDPPSEILDRTLMRLEREVDPPTGHVALVFTDIKGSTRLWETRPAAMQAAIKQHNALFRRLLRTVGRGYEVKTEGDAFMVAFPTVFHAAQWCLTVQEQLMLVDWPRELLESPEAAEAAVTDELVIFRGIRVRMGIHCGQPSCERDPITGRMDYFGRMVNRSARISSSADGGEITISADVLNELEEYGVIGLDGMCAPPSGGASDLGVPDDGGFPGPGGAGSDRESDVSSASATSPPALDPAKVEAAQQLRQLGMDTFKVGEVSLKGLENPETLWVVFPRSLRARFPYLRGVVAVEEKVVTSPDAVSASMTGSEASPVSQRGLDGPGSPQVAPSDVCLPTGSPMTDLVPLEPEPPIVDQVRHLLILVHRLEAAVAGHPVAPGDRLDWLGTSQIVLATYPYFLASLVQRLENVVASLHMQELAHHQQPLLQSLINMVHTNPHYVAQALELVSLRWSQAPSPASSTWAHLPPPLMPPRPDQ</sequence>
<feature type="compositionally biased region" description="Polar residues" evidence="13">
    <location>
        <begin position="1525"/>
        <end position="1536"/>
    </location>
</feature>
<dbReference type="GO" id="GO:0004016">
    <property type="term" value="F:adenylate cyclase activity"/>
    <property type="evidence" value="ECO:0007669"/>
    <property type="project" value="UniProtKB-EC"/>
</dbReference>
<dbReference type="InterPro" id="IPR055071">
    <property type="entry name" value="RA_PHLPP-like"/>
</dbReference>
<protein>
    <recommendedName>
        <fullName evidence="4">Adenylate cyclase</fullName>
        <ecNumber evidence="3">4.6.1.1</ecNumber>
    </recommendedName>
    <alternativeName>
        <fullName evidence="11">ATP pyrophosphate-lyase</fullName>
    </alternativeName>
    <alternativeName>
        <fullName evidence="12">Adenylyl cyclase</fullName>
    </alternativeName>
</protein>
<evidence type="ECO:0000256" key="5">
    <source>
        <dbReference type="ARBA" id="ARBA00022614"/>
    </source>
</evidence>
<feature type="domain" description="Guanylate cyclase" evidence="14">
    <location>
        <begin position="1245"/>
        <end position="1383"/>
    </location>
</feature>
<dbReference type="SMART" id="SM00369">
    <property type="entry name" value="LRR_TYP"/>
    <property type="match status" value="12"/>
</dbReference>
<name>A0A0L0SRM9_ALLM3</name>
<evidence type="ECO:0000259" key="15">
    <source>
        <dbReference type="PROSITE" id="PS50200"/>
    </source>
</evidence>
<dbReference type="EC" id="4.6.1.1" evidence="3"/>
<dbReference type="STRING" id="578462.A0A0L0SRM9"/>
<keyword evidence="18" id="KW-1185">Reference proteome</keyword>
<organism evidence="17 18">
    <name type="scientific">Allomyces macrogynus (strain ATCC 38327)</name>
    <name type="common">Allomyces javanicus var. macrogynus</name>
    <dbReference type="NCBI Taxonomy" id="578462"/>
    <lineage>
        <taxon>Eukaryota</taxon>
        <taxon>Fungi</taxon>
        <taxon>Fungi incertae sedis</taxon>
        <taxon>Blastocladiomycota</taxon>
        <taxon>Blastocladiomycetes</taxon>
        <taxon>Blastocladiales</taxon>
        <taxon>Blastocladiaceae</taxon>
        <taxon>Allomyces</taxon>
    </lineage>
</organism>
<dbReference type="Pfam" id="PF13855">
    <property type="entry name" value="LRR_8"/>
    <property type="match status" value="5"/>
</dbReference>
<dbReference type="GO" id="GO:0006171">
    <property type="term" value="P:cAMP biosynthetic process"/>
    <property type="evidence" value="ECO:0007669"/>
    <property type="project" value="UniProtKB-KW"/>
</dbReference>
<dbReference type="PANTHER" id="PTHR48051">
    <property type="match status" value="1"/>
</dbReference>
<dbReference type="InterPro" id="IPR001932">
    <property type="entry name" value="PPM-type_phosphatase-like_dom"/>
</dbReference>
<dbReference type="InterPro" id="IPR000159">
    <property type="entry name" value="RA_dom"/>
</dbReference>
<evidence type="ECO:0000313" key="18">
    <source>
        <dbReference type="Proteomes" id="UP000054350"/>
    </source>
</evidence>
<dbReference type="Gene3D" id="3.80.10.10">
    <property type="entry name" value="Ribonuclease Inhibitor"/>
    <property type="match status" value="4"/>
</dbReference>
<dbReference type="eggNOG" id="KOG0618">
    <property type="taxonomic scope" value="Eukaryota"/>
</dbReference>